<feature type="transmembrane region" description="Helical" evidence="9">
    <location>
        <begin position="43"/>
        <end position="61"/>
    </location>
</feature>
<keyword evidence="8" id="KW-0902">Two-component regulatory system</keyword>
<dbReference type="PANTHER" id="PTHR24421">
    <property type="entry name" value="NITRATE/NITRITE SENSOR PROTEIN NARX-RELATED"/>
    <property type="match status" value="1"/>
</dbReference>
<feature type="domain" description="Histidine kinase/HSP90-like ATPase" evidence="10">
    <location>
        <begin position="306"/>
        <end position="399"/>
    </location>
</feature>
<comment type="catalytic activity">
    <reaction evidence="1">
        <text>ATP + protein L-histidine = ADP + protein N-phospho-L-histidine.</text>
        <dbReference type="EC" id="2.7.13.3"/>
    </reaction>
</comment>
<dbReference type="SUPFAM" id="SSF55874">
    <property type="entry name" value="ATPase domain of HSP90 chaperone/DNA topoisomerase II/histidine kinase"/>
    <property type="match status" value="1"/>
</dbReference>
<name>A0ABV6UXB0_9ACTN</name>
<dbReference type="RefSeq" id="WP_051726348.1">
    <property type="nucleotide sequence ID" value="NZ_JBHEZZ010000026.1"/>
</dbReference>
<dbReference type="Pfam" id="PF07730">
    <property type="entry name" value="HisKA_3"/>
    <property type="match status" value="1"/>
</dbReference>
<dbReference type="InterPro" id="IPR003594">
    <property type="entry name" value="HATPase_dom"/>
</dbReference>
<evidence type="ECO:0000256" key="2">
    <source>
        <dbReference type="ARBA" id="ARBA00012438"/>
    </source>
</evidence>
<dbReference type="Pfam" id="PF23539">
    <property type="entry name" value="DUF7134"/>
    <property type="match status" value="1"/>
</dbReference>
<evidence type="ECO:0000259" key="12">
    <source>
        <dbReference type="Pfam" id="PF23539"/>
    </source>
</evidence>
<evidence type="ECO:0000256" key="9">
    <source>
        <dbReference type="SAM" id="Phobius"/>
    </source>
</evidence>
<dbReference type="InterPro" id="IPR036890">
    <property type="entry name" value="HATPase_C_sf"/>
</dbReference>
<evidence type="ECO:0000259" key="11">
    <source>
        <dbReference type="Pfam" id="PF07730"/>
    </source>
</evidence>
<evidence type="ECO:0000256" key="6">
    <source>
        <dbReference type="ARBA" id="ARBA00022777"/>
    </source>
</evidence>
<feature type="transmembrane region" description="Helical" evidence="9">
    <location>
        <begin position="113"/>
        <end position="130"/>
    </location>
</feature>
<keyword evidence="4" id="KW-0808">Transferase</keyword>
<evidence type="ECO:0000256" key="3">
    <source>
        <dbReference type="ARBA" id="ARBA00022553"/>
    </source>
</evidence>
<dbReference type="InterPro" id="IPR011712">
    <property type="entry name" value="Sig_transdc_His_kin_sub3_dim/P"/>
</dbReference>
<dbReference type="GO" id="GO:0016301">
    <property type="term" value="F:kinase activity"/>
    <property type="evidence" value="ECO:0007669"/>
    <property type="project" value="UniProtKB-KW"/>
</dbReference>
<keyword evidence="14" id="KW-1185">Reference proteome</keyword>
<dbReference type="InterPro" id="IPR055558">
    <property type="entry name" value="DUF7134"/>
</dbReference>
<sequence length="410" mass="43089">MDSICHLRLAARRHAHLADAAVALGVFGATAVTTFAGHAAATVGNGTIALVSAVIACGVLAARRRRPVVALAVSALAAEVFLHQTGGTRGELILLAPSIALYTVADLVERRRGLLLGGLALVALAAWHMLTHPAFAVLGPENLAFTALGGLAIAAGDSSRNRRAYLAEVEQRARRAEVERERDARRRVTEDRLRIARDLHDAVGHQLALISVQSNVAGQAIDSDAATAREAIAHVKAASRQALGELRDTISLLRQPGDPVAPTATPAPGLDALTDLLASLRASGLDIDCRMQGHVLALAPSSDLTAYRVIQEALTNVYKHSRRRQARLTLAYDPKELRITVEDPGEGGMSAGPDAACEPPTAARHGIVGMRERICALGGQFTAGPRPDGGFQVTATLPCRPLDLAQEPAP</sequence>
<keyword evidence="5" id="KW-0547">Nucleotide-binding</keyword>
<evidence type="ECO:0000259" key="10">
    <source>
        <dbReference type="Pfam" id="PF02518"/>
    </source>
</evidence>
<dbReference type="CDD" id="cd16917">
    <property type="entry name" value="HATPase_UhpB-NarQ-NarX-like"/>
    <property type="match status" value="1"/>
</dbReference>
<evidence type="ECO:0000313" key="14">
    <source>
        <dbReference type="Proteomes" id="UP001592528"/>
    </source>
</evidence>
<organism evidence="13 14">
    <name type="scientific">Streptacidiphilus cavernicola</name>
    <dbReference type="NCBI Taxonomy" id="3342716"/>
    <lineage>
        <taxon>Bacteria</taxon>
        <taxon>Bacillati</taxon>
        <taxon>Actinomycetota</taxon>
        <taxon>Actinomycetes</taxon>
        <taxon>Kitasatosporales</taxon>
        <taxon>Streptomycetaceae</taxon>
        <taxon>Streptacidiphilus</taxon>
    </lineage>
</organism>
<evidence type="ECO:0000256" key="1">
    <source>
        <dbReference type="ARBA" id="ARBA00000085"/>
    </source>
</evidence>
<evidence type="ECO:0000256" key="7">
    <source>
        <dbReference type="ARBA" id="ARBA00022840"/>
    </source>
</evidence>
<keyword evidence="6 13" id="KW-0418">Kinase</keyword>
<dbReference type="InterPro" id="IPR050482">
    <property type="entry name" value="Sensor_HK_TwoCompSys"/>
</dbReference>
<proteinExistence type="predicted"/>
<keyword evidence="7" id="KW-0067">ATP-binding</keyword>
<feature type="transmembrane region" description="Helical" evidence="9">
    <location>
        <begin position="17"/>
        <end position="37"/>
    </location>
</feature>
<reference evidence="13 14" key="1">
    <citation type="submission" date="2024-09" db="EMBL/GenBank/DDBJ databases">
        <authorList>
            <person name="Lee S.D."/>
        </authorList>
    </citation>
    <scope>NUCLEOTIDE SEQUENCE [LARGE SCALE GENOMIC DNA]</scope>
    <source>
        <strain evidence="13 14">N1-5</strain>
    </source>
</reference>
<evidence type="ECO:0000256" key="4">
    <source>
        <dbReference type="ARBA" id="ARBA00022679"/>
    </source>
</evidence>
<accession>A0ABV6UXB0</accession>
<dbReference type="PANTHER" id="PTHR24421:SF10">
    <property type="entry name" value="NITRATE_NITRITE SENSOR PROTEIN NARQ"/>
    <property type="match status" value="1"/>
</dbReference>
<keyword evidence="9" id="KW-0812">Transmembrane</keyword>
<keyword evidence="9" id="KW-0472">Membrane</keyword>
<feature type="domain" description="Signal transduction histidine kinase subgroup 3 dimerisation and phosphoacceptor" evidence="11">
    <location>
        <begin position="192"/>
        <end position="256"/>
    </location>
</feature>
<dbReference type="Pfam" id="PF02518">
    <property type="entry name" value="HATPase_c"/>
    <property type="match status" value="1"/>
</dbReference>
<dbReference type="Proteomes" id="UP001592528">
    <property type="component" value="Unassembled WGS sequence"/>
</dbReference>
<feature type="domain" description="DUF7134" evidence="12">
    <location>
        <begin position="10"/>
        <end position="163"/>
    </location>
</feature>
<evidence type="ECO:0000256" key="5">
    <source>
        <dbReference type="ARBA" id="ARBA00022741"/>
    </source>
</evidence>
<dbReference type="EC" id="2.7.13.3" evidence="2"/>
<dbReference type="EMBL" id="JBHEZZ010000026">
    <property type="protein sequence ID" value="MFC1406104.1"/>
    <property type="molecule type" value="Genomic_DNA"/>
</dbReference>
<dbReference type="Gene3D" id="1.20.5.1930">
    <property type="match status" value="1"/>
</dbReference>
<gene>
    <name evidence="13" type="ORF">ACEZDJ_32905</name>
</gene>
<keyword evidence="3" id="KW-0597">Phosphoprotein</keyword>
<dbReference type="Gene3D" id="3.30.565.10">
    <property type="entry name" value="Histidine kinase-like ATPase, C-terminal domain"/>
    <property type="match status" value="1"/>
</dbReference>
<evidence type="ECO:0000256" key="8">
    <source>
        <dbReference type="ARBA" id="ARBA00023012"/>
    </source>
</evidence>
<comment type="caution">
    <text evidence="13">The sequence shown here is derived from an EMBL/GenBank/DDBJ whole genome shotgun (WGS) entry which is preliminary data.</text>
</comment>
<protein>
    <recommendedName>
        <fullName evidence="2">histidine kinase</fullName>
        <ecNumber evidence="2">2.7.13.3</ecNumber>
    </recommendedName>
</protein>
<evidence type="ECO:0000313" key="13">
    <source>
        <dbReference type="EMBL" id="MFC1406104.1"/>
    </source>
</evidence>
<keyword evidence="9" id="KW-1133">Transmembrane helix</keyword>